<comment type="caution">
    <text evidence="3">The sequence shown here is derived from an EMBL/GenBank/DDBJ whole genome shotgun (WGS) entry which is preliminary data.</text>
</comment>
<dbReference type="Pfam" id="PF03665">
    <property type="entry name" value="UPF0172"/>
    <property type="match status" value="1"/>
</dbReference>
<comment type="similarity">
    <text evidence="1">Belongs to the EMC8/EMC9 family.</text>
</comment>
<keyword evidence="4" id="KW-1185">Reference proteome</keyword>
<dbReference type="EMBL" id="JABFTP020000165">
    <property type="protein sequence ID" value="KAL3284511.1"/>
    <property type="molecule type" value="Genomic_DNA"/>
</dbReference>
<dbReference type="PANTHER" id="PTHR12941:SF10">
    <property type="entry name" value="ER MEMBRANE PROTEIN COMPLEX SUBUNIT 8_9 HOMOLOG"/>
    <property type="match status" value="1"/>
</dbReference>
<dbReference type="AlphaFoldDB" id="A0ABD2P115"/>
<protein>
    <recommendedName>
        <fullName evidence="2">MPN domain-containing protein</fullName>
    </recommendedName>
</protein>
<reference evidence="3 4" key="1">
    <citation type="journal article" date="2021" name="BMC Biol.">
        <title>Horizontally acquired antibacterial genes associated with adaptive radiation of ladybird beetles.</title>
        <authorList>
            <person name="Li H.S."/>
            <person name="Tang X.F."/>
            <person name="Huang Y.H."/>
            <person name="Xu Z.Y."/>
            <person name="Chen M.L."/>
            <person name="Du X.Y."/>
            <person name="Qiu B.Y."/>
            <person name="Chen P.T."/>
            <person name="Zhang W."/>
            <person name="Slipinski A."/>
            <person name="Escalona H.E."/>
            <person name="Waterhouse R.M."/>
            <person name="Zwick A."/>
            <person name="Pang H."/>
        </authorList>
    </citation>
    <scope>NUCLEOTIDE SEQUENCE [LARGE SCALE GENOMIC DNA]</scope>
    <source>
        <strain evidence="3">SYSU2018</strain>
    </source>
</reference>
<accession>A0ABD2P115</accession>
<evidence type="ECO:0000259" key="2">
    <source>
        <dbReference type="PROSITE" id="PS50249"/>
    </source>
</evidence>
<evidence type="ECO:0000313" key="3">
    <source>
        <dbReference type="EMBL" id="KAL3284511.1"/>
    </source>
</evidence>
<dbReference type="Proteomes" id="UP001516400">
    <property type="component" value="Unassembled WGS sequence"/>
</dbReference>
<dbReference type="CDD" id="cd08060">
    <property type="entry name" value="MPN_UPF0172"/>
    <property type="match status" value="1"/>
</dbReference>
<feature type="domain" description="MPN" evidence="2">
    <location>
        <begin position="5"/>
        <end position="138"/>
    </location>
</feature>
<evidence type="ECO:0000313" key="4">
    <source>
        <dbReference type="Proteomes" id="UP001516400"/>
    </source>
</evidence>
<organism evidence="3 4">
    <name type="scientific">Cryptolaemus montrouzieri</name>
    <dbReference type="NCBI Taxonomy" id="559131"/>
    <lineage>
        <taxon>Eukaryota</taxon>
        <taxon>Metazoa</taxon>
        <taxon>Ecdysozoa</taxon>
        <taxon>Arthropoda</taxon>
        <taxon>Hexapoda</taxon>
        <taxon>Insecta</taxon>
        <taxon>Pterygota</taxon>
        <taxon>Neoptera</taxon>
        <taxon>Endopterygota</taxon>
        <taxon>Coleoptera</taxon>
        <taxon>Polyphaga</taxon>
        <taxon>Cucujiformia</taxon>
        <taxon>Coccinelloidea</taxon>
        <taxon>Coccinellidae</taxon>
        <taxon>Scymninae</taxon>
        <taxon>Scymnini</taxon>
        <taxon>Cryptolaemus</taxon>
    </lineage>
</organism>
<dbReference type="PROSITE" id="PS50249">
    <property type="entry name" value="MPN"/>
    <property type="match status" value="1"/>
</dbReference>
<sequence length="200" mass="22728">MQESIIFKSNAYCKLILHCAKYPHCAVNGVLLAKTSSQKAKELVYEDAVPLFHIDHNLTPMAEVALAQIDEFASKKGLCIAGYYVAHENLRDTSFEKAECKISDKITSNFSNPCIVVVDNMKLGTYMKNIALKVAQYKDGAYRPCDAQKVLLKPENTLDICSQMIEEHKYDILYDFDNHLDNVILDWLNPELNKEIDKFS</sequence>
<dbReference type="InterPro" id="IPR005366">
    <property type="entry name" value="EMC8/9"/>
</dbReference>
<proteinExistence type="inferred from homology"/>
<dbReference type="InterPro" id="IPR037518">
    <property type="entry name" value="MPN"/>
</dbReference>
<dbReference type="PANTHER" id="PTHR12941">
    <property type="entry name" value="ER MEMBRANE PROTEIN COMPLEX"/>
    <property type="match status" value="1"/>
</dbReference>
<gene>
    <name evidence="3" type="ORF">HHI36_018669</name>
</gene>
<evidence type="ECO:0000256" key="1">
    <source>
        <dbReference type="ARBA" id="ARBA00007461"/>
    </source>
</evidence>
<name>A0ABD2P115_9CUCU</name>